<evidence type="ECO:0000256" key="5">
    <source>
        <dbReference type="ARBA" id="ARBA00023315"/>
    </source>
</evidence>
<name>A0ABQ7KTF1_BRACM</name>
<comment type="pathway">
    <text evidence="1">Lipid metabolism; fatty acid biosynthesis.</text>
</comment>
<dbReference type="Gene3D" id="3.40.47.10">
    <property type="match status" value="1"/>
</dbReference>
<keyword evidence="4" id="KW-0808">Transferase</keyword>
<comment type="similarity">
    <text evidence="2">Belongs to the thiolase-like superfamily. Chalcone/stilbene synthases family.</text>
</comment>
<evidence type="ECO:0000256" key="6">
    <source>
        <dbReference type="ARBA" id="ARBA00047375"/>
    </source>
</evidence>
<gene>
    <name evidence="10" type="primary">A10p038820.1_BraROA</name>
    <name evidence="10" type="ORF">IGI04_041982</name>
</gene>
<comment type="catalytic activity">
    <reaction evidence="6">
        <text>a very-long-chain acyl-CoA + malonyl-CoA + H(+) = a very-long-chain 3-oxoacyl-CoA + CO2 + CoA</text>
        <dbReference type="Rhea" id="RHEA:32727"/>
        <dbReference type="ChEBI" id="CHEBI:15378"/>
        <dbReference type="ChEBI" id="CHEBI:16526"/>
        <dbReference type="ChEBI" id="CHEBI:57287"/>
        <dbReference type="ChEBI" id="CHEBI:57384"/>
        <dbReference type="ChEBI" id="CHEBI:90725"/>
        <dbReference type="ChEBI" id="CHEBI:90736"/>
        <dbReference type="EC" id="2.3.1.199"/>
    </reaction>
</comment>
<evidence type="ECO:0000256" key="4">
    <source>
        <dbReference type="ARBA" id="ARBA00022679"/>
    </source>
</evidence>
<dbReference type="InterPro" id="IPR013747">
    <property type="entry name" value="ACP_syn_III_C"/>
</dbReference>
<feature type="transmembrane region" description="Helical" evidence="7">
    <location>
        <begin position="6"/>
        <end position="25"/>
    </location>
</feature>
<comment type="caution">
    <text evidence="10">The sequence shown here is derived from an EMBL/GenBank/DDBJ whole genome shotgun (WGS) entry which is preliminary data.</text>
</comment>
<evidence type="ECO:0000256" key="3">
    <source>
        <dbReference type="ARBA" id="ARBA00012307"/>
    </source>
</evidence>
<sequence length="792" mass="88519">MELFSLPSLFLISTLLVLYISKYVLNKRNQRNCFMLHYECYKGKDERKLDTETCAKIVQRNKNLGLEEYRFLLRTMVSSGIGEETYGPRNVLEGREASPTLLDAHSEMDEIMFDTLDKLFHKTKGLVSPSDIDILVVNVSLFAPSPSLTSRVINRYKMREDIKSYNLSGLGCSASVISIDIVQRIFETRENSFALVVSTETMGPHWYCGKDRSMMLSNCLFRAGGSSVLLTNAPRFKNMALMKLVTAVRAHVGSDDEAYSCCIQMEDKDGHPGFLLTKYLQKAAARALTLNLKVLLPRVLPLKELIRYAIVRAFKGITTTKGESRSSGIGLDLKTGLDHFCIHPGGRAIIEGVGKSLGLTEFDIEPARMALHRFGNTSSGGLWYVLGYMEAKKRLKKGDKILMMSMGAGFESNNCVWKVLKDLDDKNVWEDSIDRYPEMSKIPNPFLEKYNWINDDTMSFVRAPPPSRCRPPPDPPPSKLLLVGFETLTSIIPPEPPDPPDLFFVFIHRLRPLASFSSDFSVSLGTLTQTWDFKSPLSDLAINSIGSAASPRPSYLSNKPCEGIVYVPLWNKSFLRKIHCDVCQLKPYLPQCEDVTLSLTLRMRSSLPLYEDDELPVNTLLPRYEDVLVGLSGIVTGDFVLKKVISDAETMTSLALFSAIFDTDLLAMLALETLMSLLCEIVWNCQDAKDVSLVLVRSSLMVGALMICSVLLKAKELSLLRFHIFSDSQVFISTLRLGSGLKEIAGVLHDGRSLATLFNPLSFSFIPCIDYVQVVSLAKASLECMIVKNFVF</sequence>
<evidence type="ECO:0000256" key="7">
    <source>
        <dbReference type="SAM" id="Phobius"/>
    </source>
</evidence>
<evidence type="ECO:0000256" key="1">
    <source>
        <dbReference type="ARBA" id="ARBA00005194"/>
    </source>
</evidence>
<organism evidence="10 11">
    <name type="scientific">Brassica rapa subsp. trilocularis</name>
    <dbReference type="NCBI Taxonomy" id="1813537"/>
    <lineage>
        <taxon>Eukaryota</taxon>
        <taxon>Viridiplantae</taxon>
        <taxon>Streptophyta</taxon>
        <taxon>Embryophyta</taxon>
        <taxon>Tracheophyta</taxon>
        <taxon>Spermatophyta</taxon>
        <taxon>Magnoliopsida</taxon>
        <taxon>eudicotyledons</taxon>
        <taxon>Gunneridae</taxon>
        <taxon>Pentapetalae</taxon>
        <taxon>rosids</taxon>
        <taxon>malvids</taxon>
        <taxon>Brassicales</taxon>
        <taxon>Brassicaceae</taxon>
        <taxon>Brassiceae</taxon>
        <taxon>Brassica</taxon>
    </lineage>
</organism>
<keyword evidence="11" id="KW-1185">Reference proteome</keyword>
<dbReference type="EMBL" id="JADBGQ010000010">
    <property type="protein sequence ID" value="KAG5377386.1"/>
    <property type="molecule type" value="Genomic_DNA"/>
</dbReference>
<evidence type="ECO:0000256" key="2">
    <source>
        <dbReference type="ARBA" id="ARBA00005531"/>
    </source>
</evidence>
<evidence type="ECO:0000259" key="9">
    <source>
        <dbReference type="Pfam" id="PF08541"/>
    </source>
</evidence>
<keyword evidence="7" id="KW-0472">Membrane</keyword>
<evidence type="ECO:0000259" key="8">
    <source>
        <dbReference type="Pfam" id="PF08392"/>
    </source>
</evidence>
<protein>
    <recommendedName>
        <fullName evidence="3">very-long-chain 3-oxoacyl-CoA synthase</fullName>
        <ecNumber evidence="3">2.3.1.199</ecNumber>
    </recommendedName>
</protein>
<dbReference type="PANTHER" id="PTHR31561">
    <property type="entry name" value="3-KETOACYL-COA SYNTHASE"/>
    <property type="match status" value="1"/>
</dbReference>
<dbReference type="InterPro" id="IPR016039">
    <property type="entry name" value="Thiolase-like"/>
</dbReference>
<accession>A0ABQ7KTF1</accession>
<dbReference type="Pfam" id="PF08392">
    <property type="entry name" value="FAE1_CUT1_RppA"/>
    <property type="match status" value="1"/>
</dbReference>
<evidence type="ECO:0000313" key="11">
    <source>
        <dbReference type="Proteomes" id="UP000823674"/>
    </source>
</evidence>
<dbReference type="EC" id="2.3.1.199" evidence="3"/>
<evidence type="ECO:0000313" key="10">
    <source>
        <dbReference type="EMBL" id="KAG5377386.1"/>
    </source>
</evidence>
<feature type="domain" description="Beta-ketoacyl-[acyl-carrier-protein] synthase III C-terminal" evidence="9">
    <location>
        <begin position="337"/>
        <end position="418"/>
    </location>
</feature>
<reference evidence="10 11" key="1">
    <citation type="submission" date="2021-03" db="EMBL/GenBank/DDBJ databases">
        <authorList>
            <person name="King G.J."/>
            <person name="Bancroft I."/>
            <person name="Baten A."/>
            <person name="Bloomfield J."/>
            <person name="Borpatragohain P."/>
            <person name="He Z."/>
            <person name="Irish N."/>
            <person name="Irwin J."/>
            <person name="Liu K."/>
            <person name="Mauleon R.P."/>
            <person name="Moore J."/>
            <person name="Morris R."/>
            <person name="Ostergaard L."/>
            <person name="Wang B."/>
            <person name="Wells R."/>
        </authorList>
    </citation>
    <scope>NUCLEOTIDE SEQUENCE [LARGE SCALE GENOMIC DNA]</scope>
    <source>
        <strain evidence="10">R-o-18</strain>
        <tissue evidence="10">Leaf</tissue>
    </source>
</reference>
<proteinExistence type="inferred from homology"/>
<dbReference type="Pfam" id="PF08541">
    <property type="entry name" value="ACP_syn_III_C"/>
    <property type="match status" value="1"/>
</dbReference>
<dbReference type="CDD" id="cd00831">
    <property type="entry name" value="CHS_like"/>
    <property type="match status" value="1"/>
</dbReference>
<keyword evidence="7" id="KW-0812">Transmembrane</keyword>
<keyword evidence="5" id="KW-0012">Acyltransferase</keyword>
<feature type="domain" description="FAE" evidence="8">
    <location>
        <begin position="28"/>
        <end position="311"/>
    </location>
</feature>
<dbReference type="SUPFAM" id="SSF53901">
    <property type="entry name" value="Thiolase-like"/>
    <property type="match status" value="2"/>
</dbReference>
<dbReference type="InterPro" id="IPR013601">
    <property type="entry name" value="FAE1_typ3_polyketide_synth"/>
</dbReference>
<dbReference type="InterPro" id="IPR012392">
    <property type="entry name" value="3-ktacl-CoA_syn"/>
</dbReference>
<dbReference type="Proteomes" id="UP000823674">
    <property type="component" value="Chromosome A10"/>
</dbReference>
<keyword evidence="7" id="KW-1133">Transmembrane helix</keyword>